<dbReference type="SUPFAM" id="SSF161098">
    <property type="entry name" value="MetI-like"/>
    <property type="match status" value="1"/>
</dbReference>
<comment type="similarity">
    <text evidence="7">Belongs to the binding-protein-dependent transport system permease family.</text>
</comment>
<dbReference type="InterPro" id="IPR035906">
    <property type="entry name" value="MetI-like_sf"/>
</dbReference>
<proteinExistence type="inferred from homology"/>
<dbReference type="PANTHER" id="PTHR43744:SF9">
    <property type="entry name" value="POLYGALACTURONAN_RHAMNOGALACTURONAN TRANSPORT SYSTEM PERMEASE PROTEIN YTCP"/>
    <property type="match status" value="1"/>
</dbReference>
<comment type="subcellular location">
    <subcellularLocation>
        <location evidence="1 7">Cell membrane</location>
        <topology evidence="1 7">Multi-pass membrane protein</topology>
    </subcellularLocation>
</comment>
<dbReference type="CDD" id="cd06261">
    <property type="entry name" value="TM_PBP2"/>
    <property type="match status" value="1"/>
</dbReference>
<protein>
    <submittedName>
        <fullName evidence="9">Carbohydrate ABC transporter permease</fullName>
    </submittedName>
</protein>
<sequence>MVGKGSLGERIFDKFNIVLLTFIMIITLYPVIYVLFASLSDSNALLAHTGLLFKPLGLNVDAYKAVINNPNIVTGYCVTLFVVIVGTFLNVFVTAISAFVLTRKQFPLNKVLLVFIVFTMYFGGGMIPRYLFINDTLGMGNSIWALMLPGLISTYNLIIMRTNFQSIPDSLEESAKIDGANDITIFFKIILPLSKAIIAVMVLMYGVGHWNAWFDAMLFIRSRDLYPLQIILREILISNSTDSMIASGAGGDIEAIGESIKYATIVVSTVPILCVYPFVQKYFTKGVMIGAVKG</sequence>
<dbReference type="Proteomes" id="UP000655830">
    <property type="component" value="Unassembled WGS sequence"/>
</dbReference>
<feature type="transmembrane region" description="Helical" evidence="7">
    <location>
        <begin position="185"/>
        <end position="207"/>
    </location>
</feature>
<feature type="transmembrane region" description="Helical" evidence="7">
    <location>
        <begin position="260"/>
        <end position="279"/>
    </location>
</feature>
<dbReference type="InterPro" id="IPR000515">
    <property type="entry name" value="MetI-like"/>
</dbReference>
<dbReference type="AlphaFoldDB" id="A0A926EEV5"/>
<reference evidence="9" key="1">
    <citation type="submission" date="2020-08" db="EMBL/GenBank/DDBJ databases">
        <title>Genome public.</title>
        <authorList>
            <person name="Liu C."/>
            <person name="Sun Q."/>
        </authorList>
    </citation>
    <scope>NUCLEOTIDE SEQUENCE</scope>
    <source>
        <strain evidence="9">NSJ-12</strain>
    </source>
</reference>
<keyword evidence="4 7" id="KW-0812">Transmembrane</keyword>
<feature type="domain" description="ABC transmembrane type-1" evidence="8">
    <location>
        <begin position="76"/>
        <end position="271"/>
    </location>
</feature>
<dbReference type="EMBL" id="JACRSY010000007">
    <property type="protein sequence ID" value="MBC8579004.1"/>
    <property type="molecule type" value="Genomic_DNA"/>
</dbReference>
<evidence type="ECO:0000256" key="2">
    <source>
        <dbReference type="ARBA" id="ARBA00022448"/>
    </source>
</evidence>
<dbReference type="GO" id="GO:0005886">
    <property type="term" value="C:plasma membrane"/>
    <property type="evidence" value="ECO:0007669"/>
    <property type="project" value="UniProtKB-SubCell"/>
</dbReference>
<evidence type="ECO:0000256" key="6">
    <source>
        <dbReference type="ARBA" id="ARBA00023136"/>
    </source>
</evidence>
<feature type="transmembrane region" description="Helical" evidence="7">
    <location>
        <begin position="15"/>
        <end position="36"/>
    </location>
</feature>
<dbReference type="Pfam" id="PF00528">
    <property type="entry name" value="BPD_transp_1"/>
    <property type="match status" value="1"/>
</dbReference>
<keyword evidence="2 7" id="KW-0813">Transport</keyword>
<evidence type="ECO:0000256" key="7">
    <source>
        <dbReference type="RuleBase" id="RU363032"/>
    </source>
</evidence>
<dbReference type="PANTHER" id="PTHR43744">
    <property type="entry name" value="ABC TRANSPORTER PERMEASE PROTEIN MG189-RELATED-RELATED"/>
    <property type="match status" value="1"/>
</dbReference>
<feature type="transmembrane region" description="Helical" evidence="7">
    <location>
        <begin position="143"/>
        <end position="164"/>
    </location>
</feature>
<keyword evidence="5 7" id="KW-1133">Transmembrane helix</keyword>
<evidence type="ECO:0000259" key="8">
    <source>
        <dbReference type="PROSITE" id="PS50928"/>
    </source>
</evidence>
<dbReference type="PROSITE" id="PS50928">
    <property type="entry name" value="ABC_TM1"/>
    <property type="match status" value="1"/>
</dbReference>
<name>A0A926EEV5_9FIRM</name>
<feature type="transmembrane region" description="Helical" evidence="7">
    <location>
        <begin position="73"/>
        <end position="99"/>
    </location>
</feature>
<dbReference type="RefSeq" id="WP_177669038.1">
    <property type="nucleotide sequence ID" value="NZ_JACRSY010000007.1"/>
</dbReference>
<dbReference type="Gene3D" id="1.10.3720.10">
    <property type="entry name" value="MetI-like"/>
    <property type="match status" value="1"/>
</dbReference>
<evidence type="ECO:0000313" key="9">
    <source>
        <dbReference type="EMBL" id="MBC8579004.1"/>
    </source>
</evidence>
<feature type="transmembrane region" description="Helical" evidence="7">
    <location>
        <begin position="111"/>
        <end position="131"/>
    </location>
</feature>
<evidence type="ECO:0000256" key="1">
    <source>
        <dbReference type="ARBA" id="ARBA00004651"/>
    </source>
</evidence>
<keyword evidence="10" id="KW-1185">Reference proteome</keyword>
<organism evidence="9 10">
    <name type="scientific">Zhenhengia yiwuensis</name>
    <dbReference type="NCBI Taxonomy" id="2763666"/>
    <lineage>
        <taxon>Bacteria</taxon>
        <taxon>Bacillati</taxon>
        <taxon>Bacillota</taxon>
        <taxon>Clostridia</taxon>
        <taxon>Lachnospirales</taxon>
        <taxon>Lachnospiraceae</taxon>
        <taxon>Zhenhengia</taxon>
    </lineage>
</organism>
<gene>
    <name evidence="9" type="ORF">H8718_05580</name>
</gene>
<comment type="caution">
    <text evidence="9">The sequence shown here is derived from an EMBL/GenBank/DDBJ whole genome shotgun (WGS) entry which is preliminary data.</text>
</comment>
<accession>A0A926EEV5</accession>
<evidence type="ECO:0000313" key="10">
    <source>
        <dbReference type="Proteomes" id="UP000655830"/>
    </source>
</evidence>
<keyword evidence="3" id="KW-1003">Cell membrane</keyword>
<dbReference type="GO" id="GO:0055085">
    <property type="term" value="P:transmembrane transport"/>
    <property type="evidence" value="ECO:0007669"/>
    <property type="project" value="InterPro"/>
</dbReference>
<keyword evidence="6 7" id="KW-0472">Membrane</keyword>
<evidence type="ECO:0000256" key="4">
    <source>
        <dbReference type="ARBA" id="ARBA00022692"/>
    </source>
</evidence>
<evidence type="ECO:0000256" key="3">
    <source>
        <dbReference type="ARBA" id="ARBA00022475"/>
    </source>
</evidence>
<evidence type="ECO:0000256" key="5">
    <source>
        <dbReference type="ARBA" id="ARBA00022989"/>
    </source>
</evidence>